<keyword evidence="2" id="KW-0732">Signal</keyword>
<dbReference type="Pfam" id="PF00059">
    <property type="entry name" value="Lectin_C"/>
    <property type="match status" value="1"/>
</dbReference>
<proteinExistence type="predicted"/>
<dbReference type="PROSITE" id="PS50041">
    <property type="entry name" value="C_TYPE_LECTIN_2"/>
    <property type="match status" value="1"/>
</dbReference>
<sequence length="236" mass="26668">MNLLKDVVCFVFFFVYIEANGEVKQIHFTVEKDRKLMNLGYFVDNVKSDTTCAAICSRDNNCFSASYYEEAHLCGLSLHGDAVTAEWETGWSLLRRNGAGCDSGWLRYGTSCYLISLTPMDYIDGLNYCAGNNSELLTIFDQKENHWIVQSFTQFPNISNQYVRTAGVRTQNTTQSSIFVWKTSEGEDIPLTYENWNNFEPSGPVGEADCLALDLNLNGKWSDITCTGEHMIVCKK</sequence>
<evidence type="ECO:0000256" key="2">
    <source>
        <dbReference type="SAM" id="SignalP"/>
    </source>
</evidence>
<feature type="chain" id="PRO_5026925182" description="C-type lectin domain-containing protein" evidence="2">
    <location>
        <begin position="20"/>
        <end position="236"/>
    </location>
</feature>
<dbReference type="SMART" id="SM00034">
    <property type="entry name" value="CLECT"/>
    <property type="match status" value="1"/>
</dbReference>
<dbReference type="InterPro" id="IPR001304">
    <property type="entry name" value="C-type_lectin-like"/>
</dbReference>
<evidence type="ECO:0000313" key="4">
    <source>
        <dbReference type="EMBL" id="CAC5398022.1"/>
    </source>
</evidence>
<dbReference type="OrthoDB" id="441660at2759"/>
<dbReference type="Gene3D" id="3.10.100.10">
    <property type="entry name" value="Mannose-Binding Protein A, subunit A"/>
    <property type="match status" value="1"/>
</dbReference>
<gene>
    <name evidence="4" type="ORF">MCOR_32420</name>
</gene>
<dbReference type="EMBL" id="CACVKT020005804">
    <property type="protein sequence ID" value="CAC5398022.1"/>
    <property type="molecule type" value="Genomic_DNA"/>
</dbReference>
<dbReference type="CDD" id="cd00037">
    <property type="entry name" value="CLECT"/>
    <property type="match status" value="1"/>
</dbReference>
<dbReference type="InterPro" id="IPR003609">
    <property type="entry name" value="Pan_app"/>
</dbReference>
<dbReference type="SUPFAM" id="SSF56436">
    <property type="entry name" value="C-type lectin-like"/>
    <property type="match status" value="1"/>
</dbReference>
<dbReference type="PANTHER" id="PTHR22803">
    <property type="entry name" value="MANNOSE, PHOSPHOLIPASE, LECTIN RECEPTOR RELATED"/>
    <property type="match status" value="1"/>
</dbReference>
<dbReference type="SUPFAM" id="SSF57414">
    <property type="entry name" value="Hairpin loop containing domain-like"/>
    <property type="match status" value="1"/>
</dbReference>
<dbReference type="Pfam" id="PF00024">
    <property type="entry name" value="PAN_1"/>
    <property type="match status" value="1"/>
</dbReference>
<feature type="domain" description="C-type lectin" evidence="3">
    <location>
        <begin position="108"/>
        <end position="235"/>
    </location>
</feature>
<dbReference type="AlphaFoldDB" id="A0A6J8CT38"/>
<dbReference type="InterPro" id="IPR050111">
    <property type="entry name" value="C-type_lectin/snaclec_domain"/>
</dbReference>
<feature type="signal peptide" evidence="2">
    <location>
        <begin position="1"/>
        <end position="19"/>
    </location>
</feature>
<dbReference type="InterPro" id="IPR016187">
    <property type="entry name" value="CTDL_fold"/>
</dbReference>
<dbReference type="PROSITE" id="PS00615">
    <property type="entry name" value="C_TYPE_LECTIN_1"/>
    <property type="match status" value="1"/>
</dbReference>
<dbReference type="Proteomes" id="UP000507470">
    <property type="component" value="Unassembled WGS sequence"/>
</dbReference>
<evidence type="ECO:0000313" key="5">
    <source>
        <dbReference type="Proteomes" id="UP000507470"/>
    </source>
</evidence>
<name>A0A6J8CT38_MYTCO</name>
<dbReference type="InterPro" id="IPR018378">
    <property type="entry name" value="C-type_lectin_CS"/>
</dbReference>
<keyword evidence="1" id="KW-1015">Disulfide bond</keyword>
<organism evidence="4 5">
    <name type="scientific">Mytilus coruscus</name>
    <name type="common">Sea mussel</name>
    <dbReference type="NCBI Taxonomy" id="42192"/>
    <lineage>
        <taxon>Eukaryota</taxon>
        <taxon>Metazoa</taxon>
        <taxon>Spiralia</taxon>
        <taxon>Lophotrochozoa</taxon>
        <taxon>Mollusca</taxon>
        <taxon>Bivalvia</taxon>
        <taxon>Autobranchia</taxon>
        <taxon>Pteriomorphia</taxon>
        <taxon>Mytilida</taxon>
        <taxon>Mytiloidea</taxon>
        <taxon>Mytilidae</taxon>
        <taxon>Mytilinae</taxon>
        <taxon>Mytilus</taxon>
    </lineage>
</organism>
<evidence type="ECO:0000259" key="3">
    <source>
        <dbReference type="PROSITE" id="PS50041"/>
    </source>
</evidence>
<dbReference type="InterPro" id="IPR016186">
    <property type="entry name" value="C-type_lectin-like/link_sf"/>
</dbReference>
<keyword evidence="5" id="KW-1185">Reference proteome</keyword>
<accession>A0A6J8CT38</accession>
<reference evidence="4 5" key="1">
    <citation type="submission" date="2020-06" db="EMBL/GenBank/DDBJ databases">
        <authorList>
            <person name="Li R."/>
            <person name="Bekaert M."/>
        </authorList>
    </citation>
    <scope>NUCLEOTIDE SEQUENCE [LARGE SCALE GENOMIC DNA]</scope>
    <source>
        <strain evidence="5">wild</strain>
    </source>
</reference>
<evidence type="ECO:0000256" key="1">
    <source>
        <dbReference type="ARBA" id="ARBA00023157"/>
    </source>
</evidence>
<protein>
    <recommendedName>
        <fullName evidence="3">C-type lectin domain-containing protein</fullName>
    </recommendedName>
</protein>